<sequence length="33" mass="4134">MFLLTWKLGLIYCSTYKRYCREHQGLFFQFQLV</sequence>
<dbReference type="EMBL" id="GBRH01237070">
    <property type="protein sequence ID" value="JAD60825.1"/>
    <property type="molecule type" value="Transcribed_RNA"/>
</dbReference>
<organism evidence="1">
    <name type="scientific">Arundo donax</name>
    <name type="common">Giant reed</name>
    <name type="synonym">Donax arundinaceus</name>
    <dbReference type="NCBI Taxonomy" id="35708"/>
    <lineage>
        <taxon>Eukaryota</taxon>
        <taxon>Viridiplantae</taxon>
        <taxon>Streptophyta</taxon>
        <taxon>Embryophyta</taxon>
        <taxon>Tracheophyta</taxon>
        <taxon>Spermatophyta</taxon>
        <taxon>Magnoliopsida</taxon>
        <taxon>Liliopsida</taxon>
        <taxon>Poales</taxon>
        <taxon>Poaceae</taxon>
        <taxon>PACMAD clade</taxon>
        <taxon>Arundinoideae</taxon>
        <taxon>Arundineae</taxon>
        <taxon>Arundo</taxon>
    </lineage>
</organism>
<dbReference type="AlphaFoldDB" id="A0A0A9BHX4"/>
<reference evidence="1" key="1">
    <citation type="submission" date="2014-09" db="EMBL/GenBank/DDBJ databases">
        <authorList>
            <person name="Magalhaes I.L.F."/>
            <person name="Oliveira U."/>
            <person name="Santos F.R."/>
            <person name="Vidigal T.H.D.A."/>
            <person name="Brescovit A.D."/>
            <person name="Santos A.J."/>
        </authorList>
    </citation>
    <scope>NUCLEOTIDE SEQUENCE</scope>
    <source>
        <tissue evidence="1">Shoot tissue taken approximately 20 cm above the soil surface</tissue>
    </source>
</reference>
<proteinExistence type="predicted"/>
<protein>
    <submittedName>
        <fullName evidence="1">Uncharacterized protein</fullName>
    </submittedName>
</protein>
<reference evidence="1" key="2">
    <citation type="journal article" date="2015" name="Data Brief">
        <title>Shoot transcriptome of the giant reed, Arundo donax.</title>
        <authorList>
            <person name="Barrero R.A."/>
            <person name="Guerrero F.D."/>
            <person name="Moolhuijzen P."/>
            <person name="Goolsby J.A."/>
            <person name="Tidwell J."/>
            <person name="Bellgard S.E."/>
            <person name="Bellgard M.I."/>
        </authorList>
    </citation>
    <scope>NUCLEOTIDE SEQUENCE</scope>
    <source>
        <tissue evidence="1">Shoot tissue taken approximately 20 cm above the soil surface</tissue>
    </source>
</reference>
<name>A0A0A9BHX4_ARUDO</name>
<evidence type="ECO:0000313" key="1">
    <source>
        <dbReference type="EMBL" id="JAD60825.1"/>
    </source>
</evidence>
<accession>A0A0A9BHX4</accession>